<keyword evidence="4" id="KW-0472">Membrane</keyword>
<evidence type="ECO:0000313" key="6">
    <source>
        <dbReference type="EMBL" id="MDG5755138.1"/>
    </source>
</evidence>
<evidence type="ECO:0000256" key="4">
    <source>
        <dbReference type="ARBA" id="ARBA00022989"/>
    </source>
</evidence>
<evidence type="ECO:0000313" key="7">
    <source>
        <dbReference type="Proteomes" id="UP001218246"/>
    </source>
</evidence>
<keyword evidence="2" id="KW-0812">Transmembrane</keyword>
<name>A0ABT6H8E6_9BACI</name>
<feature type="domain" description="Cell envelope-related transcriptional attenuator" evidence="5">
    <location>
        <begin position="89"/>
        <end position="231"/>
    </location>
</feature>
<comment type="similarity">
    <text evidence="1">Belongs to the LytR/CpsA/Psr (LCP) family.</text>
</comment>
<dbReference type="Pfam" id="PF03816">
    <property type="entry name" value="LytR_cpsA_psr"/>
    <property type="match status" value="1"/>
</dbReference>
<reference evidence="6 7" key="1">
    <citation type="submission" date="2023-04" db="EMBL/GenBank/DDBJ databases">
        <title>Ectobacillus antri isolated from activated sludge.</title>
        <authorList>
            <person name="Yan P."/>
            <person name="Liu X."/>
        </authorList>
    </citation>
    <scope>NUCLEOTIDE SEQUENCE [LARGE SCALE GENOMIC DNA]</scope>
    <source>
        <strain evidence="6 7">C18H</strain>
    </source>
</reference>
<dbReference type="PANTHER" id="PTHR33392:SF6">
    <property type="entry name" value="POLYISOPRENYL-TEICHOIC ACID--PEPTIDOGLYCAN TEICHOIC ACID TRANSFERASE TAGU"/>
    <property type="match status" value="1"/>
</dbReference>
<evidence type="ECO:0000259" key="5">
    <source>
        <dbReference type="Pfam" id="PF03816"/>
    </source>
</evidence>
<dbReference type="Proteomes" id="UP001218246">
    <property type="component" value="Unassembled WGS sequence"/>
</dbReference>
<protein>
    <submittedName>
        <fullName evidence="6">LCP family protein</fullName>
    </submittedName>
</protein>
<keyword evidence="7" id="KW-1185">Reference proteome</keyword>
<evidence type="ECO:0000256" key="3">
    <source>
        <dbReference type="ARBA" id="ARBA00022968"/>
    </source>
</evidence>
<dbReference type="Gene3D" id="3.40.630.190">
    <property type="entry name" value="LCP protein"/>
    <property type="match status" value="1"/>
</dbReference>
<dbReference type="InterPro" id="IPR050922">
    <property type="entry name" value="LytR/CpsA/Psr_CW_biosynth"/>
</dbReference>
<sequence length="337" mass="38463">MNISRENIKKSKKKTIARILLFTLFFVGLLGAGFAYKLYLDVAKATDKMHNSISRTKSEKREEELEFKEKDPFSVLLVGVDEREGQNSRTDSILVLTVNPQMKSTKLVSIPRDTRATIVGMNKKDKINHAYAYGGIEGSILTIENFLDIPIDYYIKVNMEGFRDIVDAVGGIDVNNKFAFELDGVYVPEGAVHLDGEQALQYARMRKEDPNGDFGRQKRQREVIQKILDKGASFSSLTKYDKVLKALEQNIKTNLTFKEMMDIQSHYKSAAFNVEQIEIPGEGKIMNDELWYYNVEEKDRKALSNKLLEHLHLNKSVANQQEVNTAQKDIITNEKQP</sequence>
<dbReference type="PANTHER" id="PTHR33392">
    <property type="entry name" value="POLYISOPRENYL-TEICHOIC ACID--PEPTIDOGLYCAN TEICHOIC ACID TRANSFERASE TAGU"/>
    <property type="match status" value="1"/>
</dbReference>
<gene>
    <name evidence="6" type="ORF">P6P90_14405</name>
</gene>
<proteinExistence type="inferred from homology"/>
<keyword evidence="4" id="KW-1133">Transmembrane helix</keyword>
<keyword evidence="3" id="KW-0735">Signal-anchor</keyword>
<evidence type="ECO:0000256" key="2">
    <source>
        <dbReference type="ARBA" id="ARBA00022692"/>
    </source>
</evidence>
<dbReference type="EMBL" id="JARULN010000019">
    <property type="protein sequence ID" value="MDG5755138.1"/>
    <property type="molecule type" value="Genomic_DNA"/>
</dbReference>
<evidence type="ECO:0000256" key="1">
    <source>
        <dbReference type="ARBA" id="ARBA00006068"/>
    </source>
</evidence>
<dbReference type="NCBIfam" id="TIGR00350">
    <property type="entry name" value="lytR_cpsA_psr"/>
    <property type="match status" value="1"/>
</dbReference>
<dbReference type="RefSeq" id="WP_124564196.1">
    <property type="nucleotide sequence ID" value="NZ_JARRRY010000010.1"/>
</dbReference>
<organism evidence="6 7">
    <name type="scientific">Ectobacillus antri</name>
    <dbReference type="NCBI Taxonomy" id="2486280"/>
    <lineage>
        <taxon>Bacteria</taxon>
        <taxon>Bacillati</taxon>
        <taxon>Bacillota</taxon>
        <taxon>Bacilli</taxon>
        <taxon>Bacillales</taxon>
        <taxon>Bacillaceae</taxon>
        <taxon>Ectobacillus</taxon>
    </lineage>
</organism>
<accession>A0ABT6H8E6</accession>
<dbReference type="InterPro" id="IPR004474">
    <property type="entry name" value="LytR_CpsA_psr"/>
</dbReference>
<comment type="caution">
    <text evidence="6">The sequence shown here is derived from an EMBL/GenBank/DDBJ whole genome shotgun (WGS) entry which is preliminary data.</text>
</comment>